<proteinExistence type="predicted"/>
<accession>A0A382IN50</accession>
<dbReference type="InterPro" id="IPR036514">
    <property type="entry name" value="SGNH_hydro_sf"/>
</dbReference>
<protein>
    <recommendedName>
        <fullName evidence="2">BF1531-like N-terminal domain-containing protein</fullName>
    </recommendedName>
</protein>
<dbReference type="InterPro" id="IPR049369">
    <property type="entry name" value="BF1531-like_N"/>
</dbReference>
<gene>
    <name evidence="3" type="ORF">METZ01_LOCUS253546</name>
</gene>
<sequence length="145" mass="16386">MVIEEKLSAYITKSKKLNPSNFQKKIKIALLSNFTLDGLNETISVKCADIQIGCNAFTGGYNQYNEEILNDKSNLYSFSPDICFLILDTRKILGDLFFSPYNLSVEKRREFIQNKVDELTNLVKSFIEKSNSKLAVSNLVVPTSS</sequence>
<feature type="coiled-coil region" evidence="1">
    <location>
        <begin position="102"/>
        <end position="129"/>
    </location>
</feature>
<keyword evidence="1" id="KW-0175">Coiled coil</keyword>
<organism evidence="3">
    <name type="scientific">marine metagenome</name>
    <dbReference type="NCBI Taxonomy" id="408172"/>
    <lineage>
        <taxon>unclassified sequences</taxon>
        <taxon>metagenomes</taxon>
        <taxon>ecological metagenomes</taxon>
    </lineage>
</organism>
<evidence type="ECO:0000313" key="3">
    <source>
        <dbReference type="EMBL" id="SVC00692.1"/>
    </source>
</evidence>
<feature type="domain" description="BF1531-like N-terminal" evidence="2">
    <location>
        <begin position="27"/>
        <end position="128"/>
    </location>
</feature>
<evidence type="ECO:0000256" key="1">
    <source>
        <dbReference type="SAM" id="Coils"/>
    </source>
</evidence>
<reference evidence="3" key="1">
    <citation type="submission" date="2018-05" db="EMBL/GenBank/DDBJ databases">
        <authorList>
            <person name="Lanie J.A."/>
            <person name="Ng W.-L."/>
            <person name="Kazmierczak K.M."/>
            <person name="Andrzejewski T.M."/>
            <person name="Davidsen T.M."/>
            <person name="Wayne K.J."/>
            <person name="Tettelin H."/>
            <person name="Glass J.I."/>
            <person name="Rusch D."/>
            <person name="Podicherti R."/>
            <person name="Tsui H.-C.T."/>
            <person name="Winkler M.E."/>
        </authorList>
    </citation>
    <scope>NUCLEOTIDE SEQUENCE</scope>
</reference>
<dbReference type="EMBL" id="UINC01068232">
    <property type="protein sequence ID" value="SVC00692.1"/>
    <property type="molecule type" value="Genomic_DNA"/>
</dbReference>
<dbReference type="Pfam" id="PF21211">
    <property type="entry name" value="FkbH_N"/>
    <property type="match status" value="1"/>
</dbReference>
<evidence type="ECO:0000259" key="2">
    <source>
        <dbReference type="Pfam" id="PF21211"/>
    </source>
</evidence>
<dbReference type="Gene3D" id="3.40.50.1110">
    <property type="entry name" value="SGNH hydrolase"/>
    <property type="match status" value="1"/>
</dbReference>
<name>A0A382IN50_9ZZZZ</name>
<feature type="non-terminal residue" evidence="3">
    <location>
        <position position="145"/>
    </location>
</feature>
<dbReference type="AlphaFoldDB" id="A0A382IN50"/>